<dbReference type="SUPFAM" id="SSF51905">
    <property type="entry name" value="FAD/NAD(P)-binding domain"/>
    <property type="match status" value="1"/>
</dbReference>
<comment type="subcellular location">
    <subcellularLocation>
        <location evidence="11">Cytoplasm</location>
    </subcellularLocation>
</comment>
<evidence type="ECO:0000256" key="3">
    <source>
        <dbReference type="ARBA" id="ARBA00007653"/>
    </source>
</evidence>
<organism evidence="13 14">
    <name type="scientific">Hydrogenobacter thermophilus (strain DSM 6534 / IAM 12695 / TK-6)</name>
    <dbReference type="NCBI Taxonomy" id="608538"/>
    <lineage>
        <taxon>Bacteria</taxon>
        <taxon>Pseudomonadati</taxon>
        <taxon>Aquificota</taxon>
        <taxon>Aquificia</taxon>
        <taxon>Aquificales</taxon>
        <taxon>Aquificaceae</taxon>
        <taxon>Hydrogenobacter</taxon>
    </lineage>
</organism>
<keyword evidence="6 11" id="KW-0819">tRNA processing</keyword>
<dbReference type="PANTHER" id="PTHR11806:SF0">
    <property type="entry name" value="PROTEIN MTO1 HOMOLOG, MITOCHONDRIAL"/>
    <property type="match status" value="1"/>
</dbReference>
<feature type="binding site" evidence="11">
    <location>
        <position position="179"/>
    </location>
    <ligand>
        <name>FAD</name>
        <dbReference type="ChEBI" id="CHEBI:57692"/>
    </ligand>
</feature>
<evidence type="ECO:0000256" key="2">
    <source>
        <dbReference type="ARBA" id="ARBA00003717"/>
    </source>
</evidence>
<evidence type="ECO:0000256" key="4">
    <source>
        <dbReference type="ARBA" id="ARBA00020461"/>
    </source>
</evidence>
<dbReference type="Gene3D" id="1.10.150.570">
    <property type="entry name" value="GidA associated domain, C-terminal subdomain"/>
    <property type="match status" value="1"/>
</dbReference>
<dbReference type="AlphaFoldDB" id="D3DFR2"/>
<dbReference type="KEGG" id="hte:Hydth_0196"/>
<comment type="cofactor">
    <cofactor evidence="1 11">
        <name>FAD</name>
        <dbReference type="ChEBI" id="CHEBI:57692"/>
    </cofactor>
</comment>
<dbReference type="InterPro" id="IPR044920">
    <property type="entry name" value="MnmG_C_subdom_sf"/>
</dbReference>
<comment type="subunit">
    <text evidence="9 11">Homodimer. Heterotetramer of two MnmE and two MnmG subunits.</text>
</comment>
<dbReference type="GO" id="GO:0005829">
    <property type="term" value="C:cytosol"/>
    <property type="evidence" value="ECO:0007669"/>
    <property type="project" value="TreeGrafter"/>
</dbReference>
<dbReference type="OrthoDB" id="9815560at2"/>
<protein>
    <recommendedName>
        <fullName evidence="4 11">tRNA uridine 5-carboxymethylaminomethyl modification enzyme MnmG</fullName>
    </recommendedName>
    <alternativeName>
        <fullName evidence="10 11">Glucose-inhibited division protein A</fullName>
    </alternativeName>
</protein>
<evidence type="ECO:0000256" key="10">
    <source>
        <dbReference type="ARBA" id="ARBA00031800"/>
    </source>
</evidence>
<feature type="binding site" evidence="11">
    <location>
        <begin position="278"/>
        <end position="292"/>
    </location>
    <ligand>
        <name>NAD(+)</name>
        <dbReference type="ChEBI" id="CHEBI:57540"/>
    </ligand>
</feature>
<feature type="binding site" evidence="11">
    <location>
        <position position="375"/>
    </location>
    <ligand>
        <name>FAD</name>
        <dbReference type="ChEBI" id="CHEBI:57692"/>
    </ligand>
</feature>
<dbReference type="InterPro" id="IPR040131">
    <property type="entry name" value="MnmG_N"/>
</dbReference>
<dbReference type="PRINTS" id="PR00411">
    <property type="entry name" value="PNDRDTASEI"/>
</dbReference>
<dbReference type="Gene3D" id="1.10.10.1800">
    <property type="entry name" value="tRNA uridine 5-carboxymethylaminomethyl modification enzyme MnmG/GidA"/>
    <property type="match status" value="1"/>
</dbReference>
<dbReference type="Pfam" id="PF01134">
    <property type="entry name" value="GIDA"/>
    <property type="match status" value="1"/>
</dbReference>
<dbReference type="InterPro" id="IPR002218">
    <property type="entry name" value="MnmG-rel"/>
</dbReference>
<evidence type="ECO:0000256" key="6">
    <source>
        <dbReference type="ARBA" id="ARBA00022694"/>
    </source>
</evidence>
<dbReference type="Proteomes" id="UP000002574">
    <property type="component" value="Chromosome"/>
</dbReference>
<reference evidence="13 14" key="1">
    <citation type="journal article" date="2010" name="J. Bacteriol.">
        <title>Complete genome sequence of the thermophilic, obligately chemolithoautotrophic hydrogen-oxidizing bacterium Hydrogenobacter thermophilus TK-6.</title>
        <authorList>
            <person name="Arai H."/>
            <person name="Kanbe H."/>
            <person name="Ishii M."/>
            <person name="Igarashi Y."/>
        </authorList>
    </citation>
    <scope>NUCLEOTIDE SEQUENCE [LARGE SCALE GENOMIC DNA]</scope>
    <source>
        <strain evidence="14">DSM 6534 / IAM 12695 / TK-6 [Tokyo]</strain>
    </source>
</reference>
<dbReference type="InterPro" id="IPR047001">
    <property type="entry name" value="MnmG_C_subdom"/>
</dbReference>
<dbReference type="HAMAP" id="MF_00129">
    <property type="entry name" value="MnmG_GidA"/>
    <property type="match status" value="1"/>
</dbReference>
<dbReference type="EMBL" id="AP011112">
    <property type="protein sequence ID" value="BAI68664.1"/>
    <property type="molecule type" value="Genomic_DNA"/>
</dbReference>
<accession>D3DFR2</accession>
<dbReference type="InterPro" id="IPR026904">
    <property type="entry name" value="MnmG_C"/>
</dbReference>
<keyword evidence="11" id="KW-0963">Cytoplasm</keyword>
<evidence type="ECO:0000256" key="8">
    <source>
        <dbReference type="ARBA" id="ARBA00023027"/>
    </source>
</evidence>
<evidence type="ECO:0000256" key="7">
    <source>
        <dbReference type="ARBA" id="ARBA00022827"/>
    </source>
</evidence>
<evidence type="ECO:0000313" key="14">
    <source>
        <dbReference type="Proteomes" id="UP000002574"/>
    </source>
</evidence>
<dbReference type="InterPro" id="IPR020595">
    <property type="entry name" value="MnmG-rel_CS"/>
</dbReference>
<dbReference type="PANTHER" id="PTHR11806">
    <property type="entry name" value="GLUCOSE INHIBITED DIVISION PROTEIN A"/>
    <property type="match status" value="1"/>
</dbReference>
<dbReference type="Pfam" id="PF21680">
    <property type="entry name" value="GIDA_C_1st"/>
    <property type="match status" value="1"/>
</dbReference>
<dbReference type="InterPro" id="IPR049312">
    <property type="entry name" value="GIDA_C_N"/>
</dbReference>
<evidence type="ECO:0000256" key="11">
    <source>
        <dbReference type="HAMAP-Rule" id="MF_00129"/>
    </source>
</evidence>
<evidence type="ECO:0000313" key="13">
    <source>
        <dbReference type="EMBL" id="BAI68664.1"/>
    </source>
</evidence>
<dbReference type="SMART" id="SM01228">
    <property type="entry name" value="GIDA_assoc_3"/>
    <property type="match status" value="1"/>
</dbReference>
<dbReference type="KEGG" id="hth:HTH_0197"/>
<dbReference type="GO" id="GO:0030488">
    <property type="term" value="P:tRNA methylation"/>
    <property type="evidence" value="ECO:0007669"/>
    <property type="project" value="TreeGrafter"/>
</dbReference>
<sequence length="614" mass="69320">MLVDEFDVVVIGGGHAGIEAALASARMGAKTVMFVLNADTIGQMSCNPAIGGIAKGIVVREIDALGGEMGKAIDSTGIQFKMLNTRKGKAVWSPRAQADKKLYREYMKKVCERQENLYIKQDEVVDIIVKDNRVVAVKTKLGLEYKTKTVVVTTGTFLNGTIYIGDKTFPAGRAWEPRSEGLAEFYKRHGFPLMRFKTGTPARLDGRTIDYSGLEIAPGDDPPPKFSFWTEPVGTYWFPKGKEQINCYITYTTPKTHEIIRKNLHRTALYGGLIKGIGPRYCPSIEDKVVKFPDKDRHQVFLEPEGLDTIEVYPNGLSTSLPEEIQWELYRSIPGLENVELIRPAYAIEYDVVPPTELYPTLETKKIRGLFHAGNFNGTTGYEEAAGQGIVAGINAALRAFGKEPIYLRRDESYIGIMIDDLTTKGVLEPYRLFTSRSEYRLHLRQDNAILRLSKLGYELGLLTQDQYKIIKELQRQIEEWMSFYKSQRTALAIGSEVKSYTPSQLLTSDFTLDDLKTFGFDVPTHPFVKEVVEIELKYEPYMERELKINERLKKLEDVKIPEDLDYDKIQGISKEAKEKLKRFRPITVGQASRIDGITPATITSLLAYLGKLD</sequence>
<dbReference type="FunFam" id="3.50.50.60:FF:000002">
    <property type="entry name" value="tRNA uridine 5-carboxymethylaminomethyl modification enzyme MnmG"/>
    <property type="match status" value="1"/>
</dbReference>
<proteinExistence type="inferred from homology"/>
<gene>
    <name evidence="11 13" type="primary">gidA</name>
    <name evidence="11" type="synonym">mnmG</name>
    <name evidence="13" type="ordered locus">HTH_0197</name>
</gene>
<dbReference type="FunFam" id="1.10.150.570:FF:000001">
    <property type="entry name" value="tRNA uridine 5-carboxymethylaminomethyl modification enzyme MnmG"/>
    <property type="match status" value="1"/>
</dbReference>
<keyword evidence="8 11" id="KW-0520">NAD</keyword>
<dbReference type="GO" id="GO:0050660">
    <property type="term" value="F:flavin adenine dinucleotide binding"/>
    <property type="evidence" value="ECO:0007669"/>
    <property type="project" value="UniProtKB-UniRule"/>
</dbReference>
<dbReference type="InterPro" id="IPR004416">
    <property type="entry name" value="MnmG"/>
</dbReference>
<dbReference type="PATRIC" id="fig|608538.5.peg.198"/>
<evidence type="ECO:0000256" key="9">
    <source>
        <dbReference type="ARBA" id="ARBA00025948"/>
    </source>
</evidence>
<name>D3DFR2_HYDTT</name>
<keyword evidence="5 11" id="KW-0285">Flavoprotein</keyword>
<dbReference type="STRING" id="608538.HTH_0197"/>
<feature type="binding site" evidence="11">
    <location>
        <position position="124"/>
    </location>
    <ligand>
        <name>FAD</name>
        <dbReference type="ChEBI" id="CHEBI:57692"/>
    </ligand>
</feature>
<keyword evidence="7 11" id="KW-0274">FAD</keyword>
<dbReference type="NCBIfam" id="TIGR00136">
    <property type="entry name" value="mnmG_gidA"/>
    <property type="match status" value="1"/>
</dbReference>
<dbReference type="InterPro" id="IPR036188">
    <property type="entry name" value="FAD/NAD-bd_sf"/>
</dbReference>
<dbReference type="GO" id="GO:0002098">
    <property type="term" value="P:tRNA wobble uridine modification"/>
    <property type="evidence" value="ECO:0007669"/>
    <property type="project" value="InterPro"/>
</dbReference>
<dbReference type="Gene3D" id="3.50.50.60">
    <property type="entry name" value="FAD/NAD(P)-binding domain"/>
    <property type="match status" value="2"/>
</dbReference>
<evidence type="ECO:0000256" key="1">
    <source>
        <dbReference type="ARBA" id="ARBA00001974"/>
    </source>
</evidence>
<dbReference type="PROSITE" id="PS01280">
    <property type="entry name" value="GIDA_1"/>
    <property type="match status" value="1"/>
</dbReference>
<feature type="domain" description="tRNA uridine 5-carboxymethylaminomethyl modification enzyme C-terminal subdomain" evidence="12">
    <location>
        <begin position="537"/>
        <end position="608"/>
    </location>
</feature>
<feature type="binding site" evidence="11">
    <location>
        <begin position="12"/>
        <end position="17"/>
    </location>
    <ligand>
        <name>FAD</name>
        <dbReference type="ChEBI" id="CHEBI:57692"/>
    </ligand>
</feature>
<dbReference type="PROSITE" id="PS01281">
    <property type="entry name" value="GIDA_2"/>
    <property type="match status" value="1"/>
</dbReference>
<comment type="similarity">
    <text evidence="3 11">Belongs to the MnmG family.</text>
</comment>
<evidence type="ECO:0000256" key="5">
    <source>
        <dbReference type="ARBA" id="ARBA00022630"/>
    </source>
</evidence>
<dbReference type="Pfam" id="PF13932">
    <property type="entry name" value="SAM_GIDA_C"/>
    <property type="match status" value="1"/>
</dbReference>
<evidence type="ECO:0000259" key="12">
    <source>
        <dbReference type="SMART" id="SM01228"/>
    </source>
</evidence>
<dbReference type="eggNOG" id="COG0445">
    <property type="taxonomic scope" value="Bacteria"/>
</dbReference>
<keyword evidence="14" id="KW-1185">Reference proteome</keyword>
<comment type="function">
    <text evidence="2 11">NAD-binding protein involved in the addition of a carboxymethylaminomethyl (cmnm) group at the wobble position (U34) of certain tRNAs, forming tRNA-cmnm(5)s(2)U34.</text>
</comment>